<keyword evidence="3" id="KW-1185">Reference proteome</keyword>
<name>A0ABR3AMW2_PHYBL</name>
<evidence type="ECO:0000313" key="2">
    <source>
        <dbReference type="EMBL" id="KAL0077477.1"/>
    </source>
</evidence>
<dbReference type="Proteomes" id="UP001448207">
    <property type="component" value="Unassembled WGS sequence"/>
</dbReference>
<feature type="compositionally biased region" description="Low complexity" evidence="1">
    <location>
        <begin position="31"/>
        <end position="45"/>
    </location>
</feature>
<gene>
    <name evidence="2" type="ORF">J3Q64DRAFT_1767887</name>
</gene>
<dbReference type="EMBL" id="JBCLYO010000027">
    <property type="protein sequence ID" value="KAL0077477.1"/>
    <property type="molecule type" value="Genomic_DNA"/>
</dbReference>
<evidence type="ECO:0000256" key="1">
    <source>
        <dbReference type="SAM" id="MobiDB-lite"/>
    </source>
</evidence>
<feature type="region of interest" description="Disordered" evidence="1">
    <location>
        <begin position="1"/>
        <end position="45"/>
    </location>
</feature>
<evidence type="ECO:0000313" key="3">
    <source>
        <dbReference type="Proteomes" id="UP001448207"/>
    </source>
</evidence>
<organism evidence="2 3">
    <name type="scientific">Phycomyces blakesleeanus</name>
    <dbReference type="NCBI Taxonomy" id="4837"/>
    <lineage>
        <taxon>Eukaryota</taxon>
        <taxon>Fungi</taxon>
        <taxon>Fungi incertae sedis</taxon>
        <taxon>Mucoromycota</taxon>
        <taxon>Mucoromycotina</taxon>
        <taxon>Mucoromycetes</taxon>
        <taxon>Mucorales</taxon>
        <taxon>Phycomycetaceae</taxon>
        <taxon>Phycomyces</taxon>
    </lineage>
</organism>
<accession>A0ABR3AMW2</accession>
<proteinExistence type="predicted"/>
<protein>
    <submittedName>
        <fullName evidence="2">Uncharacterized protein</fullName>
    </submittedName>
</protein>
<comment type="caution">
    <text evidence="2">The sequence shown here is derived from an EMBL/GenBank/DDBJ whole genome shotgun (WGS) entry which is preliminary data.</text>
</comment>
<reference evidence="2 3" key="1">
    <citation type="submission" date="2024-04" db="EMBL/GenBank/DDBJ databases">
        <title>Symmetric and asymmetric DNA N6-adenine methylation regulates different biological responses in Mucorales.</title>
        <authorList>
            <consortium name="Lawrence Berkeley National Laboratory"/>
            <person name="Lax C."/>
            <person name="Mondo S.J."/>
            <person name="Osorio-Concepcion M."/>
            <person name="Muszewska A."/>
            <person name="Corrochano-Luque M."/>
            <person name="Gutierrez G."/>
            <person name="Riley R."/>
            <person name="Lipzen A."/>
            <person name="Guo J."/>
            <person name="Hundley H."/>
            <person name="Amirebrahimi M."/>
            <person name="Ng V."/>
            <person name="Lorenzo-Gutierrez D."/>
            <person name="Binder U."/>
            <person name="Yang J."/>
            <person name="Song Y."/>
            <person name="Canovas D."/>
            <person name="Navarro E."/>
            <person name="Freitag M."/>
            <person name="Gabaldon T."/>
            <person name="Grigoriev I.V."/>
            <person name="Corrochano L.M."/>
            <person name="Nicolas F.E."/>
            <person name="Garre V."/>
        </authorList>
    </citation>
    <scope>NUCLEOTIDE SEQUENCE [LARGE SCALE GENOMIC DNA]</scope>
    <source>
        <strain evidence="2 3">L51</strain>
    </source>
</reference>
<sequence length="401" mass="45975">MNTAELTAPDHNDDSVNKDLHVESDLEDDNSSNVDNMNSDGNNNVSEIELDASESIIEMDEDTSPFESPSSDLDLLREATGLHTTWNQYTSDTHLFLDLQSMVLLAFVDGNNDMVSRRILKKILFTISLVLKLHKKAIQKKFPFKLPRLDALLNYQTRKKSKIPVFLFTKVDIQLPENKATSAYINLPSDHVRFLAANPKKARNMFSLPDCTPNQSICLQQDEKWRIHWYYQQPMFIHNGVDFWSGDIVNFMNGSTPACFLVESFHTMDNSAVFVQGYMVYILEGGQFIGIKVESTSIKFETLLSIDSTPVDVALCYNVSPGKVFHLIPRHKFLLEEAHFLKQHILDKTRKPIDPKLFYKVRILPIILFTNNTSGNQSKQYNLYESWSMKFAALSYEEKLL</sequence>
<feature type="compositionally biased region" description="Basic and acidic residues" evidence="1">
    <location>
        <begin position="8"/>
        <end position="24"/>
    </location>
</feature>